<evidence type="ECO:0000313" key="2">
    <source>
        <dbReference type="Proteomes" id="UP000236416"/>
    </source>
</evidence>
<dbReference type="AlphaFoldDB" id="A0A2K4MT31"/>
<name>A0A2K4MT31_9NEIS</name>
<evidence type="ECO:0000313" key="1">
    <source>
        <dbReference type="EMBL" id="POB00140.1"/>
    </source>
</evidence>
<gene>
    <name evidence="1" type="ORF">C2134_02815</name>
</gene>
<sequence>MTIQTEIIGQRAAPAIERTLRDFARETALMQLTLDDGTAITPGQLVQSALINATETELRLNDPDSYIALLKLSARLLIANGDVQAMEIPR</sequence>
<organism evidence="1 2">
    <name type="scientific">Chromobacterium sinusclupearum</name>
    <dbReference type="NCBI Taxonomy" id="2077146"/>
    <lineage>
        <taxon>Bacteria</taxon>
        <taxon>Pseudomonadati</taxon>
        <taxon>Pseudomonadota</taxon>
        <taxon>Betaproteobacteria</taxon>
        <taxon>Neisseriales</taxon>
        <taxon>Chromobacteriaceae</taxon>
        <taxon>Chromobacterium</taxon>
    </lineage>
</organism>
<keyword evidence="2" id="KW-1185">Reference proteome</keyword>
<accession>A0A2K4MT31</accession>
<dbReference type="Proteomes" id="UP000236416">
    <property type="component" value="Unassembled WGS sequence"/>
</dbReference>
<comment type="caution">
    <text evidence="1">The sequence shown here is derived from an EMBL/GenBank/DDBJ whole genome shotgun (WGS) entry which is preliminary data.</text>
</comment>
<proteinExistence type="predicted"/>
<dbReference type="EMBL" id="PPTF01000013">
    <property type="protein sequence ID" value="POB00140.1"/>
    <property type="molecule type" value="Genomic_DNA"/>
</dbReference>
<reference evidence="1 2" key="1">
    <citation type="submission" date="2018-01" db="EMBL/GenBank/DDBJ databases">
        <title>Genomic Sequence of Chromobacterium MWU13-2610 from wild cranberry bogs within the Cape Cod National Seashore.</title>
        <authorList>
            <person name="O'Hara-Hanley K."/>
            <person name="Soby S."/>
            <person name="Harrison A."/>
        </authorList>
    </citation>
    <scope>NUCLEOTIDE SEQUENCE [LARGE SCALE GENOMIC DNA]</scope>
    <source>
        <strain evidence="1 2">MWU13-2610</strain>
    </source>
</reference>
<protein>
    <submittedName>
        <fullName evidence="1">Uncharacterized protein</fullName>
    </submittedName>
</protein>
<dbReference type="RefSeq" id="WP_103317399.1">
    <property type="nucleotide sequence ID" value="NZ_PPTF01000013.1"/>
</dbReference>